<gene>
    <name evidence="12" type="ORF">LPB136_09740</name>
</gene>
<dbReference type="OrthoDB" id="9802228at2"/>
<dbReference type="SUPFAM" id="SSF53155">
    <property type="entry name" value="Methylated DNA-protein cysteine methyltransferase domain"/>
    <property type="match status" value="1"/>
</dbReference>
<evidence type="ECO:0000259" key="10">
    <source>
        <dbReference type="Pfam" id="PF01035"/>
    </source>
</evidence>
<dbReference type="GO" id="GO:0032259">
    <property type="term" value="P:methylation"/>
    <property type="evidence" value="ECO:0007669"/>
    <property type="project" value="UniProtKB-KW"/>
</dbReference>
<dbReference type="GO" id="GO:0006307">
    <property type="term" value="P:DNA alkylation repair"/>
    <property type="evidence" value="ECO:0007669"/>
    <property type="project" value="UniProtKB-UniRule"/>
</dbReference>
<feature type="domain" description="Methylated-DNA-[protein]-cysteine S-methyltransferase DNA binding" evidence="10">
    <location>
        <begin position="73"/>
        <end position="152"/>
    </location>
</feature>
<keyword evidence="3 9" id="KW-0963">Cytoplasm</keyword>
<comment type="similarity">
    <text evidence="2 9">Belongs to the MGMT family.</text>
</comment>
<dbReference type="InterPro" id="IPR023546">
    <property type="entry name" value="MGMT"/>
</dbReference>
<dbReference type="EC" id="2.1.1.63" evidence="9"/>
<evidence type="ECO:0000259" key="11">
    <source>
        <dbReference type="Pfam" id="PF02870"/>
    </source>
</evidence>
<dbReference type="GO" id="GO:0003908">
    <property type="term" value="F:methylated-DNA-[protein]-cysteine S-methyltransferase activity"/>
    <property type="evidence" value="ECO:0007669"/>
    <property type="project" value="UniProtKB-UniRule"/>
</dbReference>
<dbReference type="Gene3D" id="3.30.160.70">
    <property type="entry name" value="Methylated DNA-protein cysteine methyltransferase domain"/>
    <property type="match status" value="1"/>
</dbReference>
<dbReference type="Proteomes" id="UP000181898">
    <property type="component" value="Chromosome"/>
</dbReference>
<dbReference type="InterPro" id="IPR001497">
    <property type="entry name" value="MethylDNA_cys_MeTrfase_AS"/>
</dbReference>
<protein>
    <recommendedName>
        <fullName evidence="9">Methylated-DNA--protein-cysteine methyltransferase</fullName>
        <ecNumber evidence="9">2.1.1.63</ecNumber>
    </recommendedName>
    <alternativeName>
        <fullName evidence="9">6-O-methylguanine-DNA methyltransferase</fullName>
        <shortName evidence="9">MGMT</shortName>
    </alternativeName>
    <alternativeName>
        <fullName evidence="9">O-6-methylguanine-DNA-alkyltransferase</fullName>
    </alternativeName>
</protein>
<keyword evidence="13" id="KW-1185">Reference proteome</keyword>
<dbReference type="Pfam" id="PF02870">
    <property type="entry name" value="Methyltransf_1N"/>
    <property type="match status" value="1"/>
</dbReference>
<dbReference type="InterPro" id="IPR036217">
    <property type="entry name" value="MethylDNA_cys_MeTrfase_DNAb"/>
</dbReference>
<evidence type="ECO:0000313" key="12">
    <source>
        <dbReference type="EMBL" id="APG66466.1"/>
    </source>
</evidence>
<comment type="catalytic activity">
    <reaction evidence="1 9">
        <text>a 4-O-methyl-thymidine in DNA + L-cysteinyl-[protein] = a thymidine in DNA + S-methyl-L-cysteinyl-[protein]</text>
        <dbReference type="Rhea" id="RHEA:53428"/>
        <dbReference type="Rhea" id="RHEA-COMP:10131"/>
        <dbReference type="Rhea" id="RHEA-COMP:10132"/>
        <dbReference type="Rhea" id="RHEA-COMP:13555"/>
        <dbReference type="Rhea" id="RHEA-COMP:13556"/>
        <dbReference type="ChEBI" id="CHEBI:29950"/>
        <dbReference type="ChEBI" id="CHEBI:82612"/>
        <dbReference type="ChEBI" id="CHEBI:137386"/>
        <dbReference type="ChEBI" id="CHEBI:137387"/>
        <dbReference type="EC" id="2.1.1.63"/>
    </reaction>
</comment>
<dbReference type="InterPro" id="IPR036631">
    <property type="entry name" value="MGMT_N_sf"/>
</dbReference>
<reference evidence="12 13" key="1">
    <citation type="submission" date="2016-11" db="EMBL/GenBank/DDBJ databases">
        <title>Tenacibaculum sp. LPB0136, isolated from marine environment.</title>
        <authorList>
            <person name="Kim E."/>
            <person name="Yi H."/>
        </authorList>
    </citation>
    <scope>NUCLEOTIDE SEQUENCE [LARGE SCALE GENOMIC DNA]</scope>
    <source>
        <strain evidence="12 13">LPB0136</strain>
    </source>
</reference>
<organism evidence="12 13">
    <name type="scientific">Tenacibaculum todarodis</name>
    <dbReference type="NCBI Taxonomy" id="1850252"/>
    <lineage>
        <taxon>Bacteria</taxon>
        <taxon>Pseudomonadati</taxon>
        <taxon>Bacteroidota</taxon>
        <taxon>Flavobacteriia</taxon>
        <taxon>Flavobacteriales</taxon>
        <taxon>Flavobacteriaceae</taxon>
        <taxon>Tenacibaculum</taxon>
    </lineage>
</organism>
<evidence type="ECO:0000256" key="5">
    <source>
        <dbReference type="ARBA" id="ARBA00022679"/>
    </source>
</evidence>
<dbReference type="STRING" id="1850252.LPB136_09740"/>
<comment type="subcellular location">
    <subcellularLocation>
        <location evidence="9">Cytoplasm</location>
    </subcellularLocation>
</comment>
<dbReference type="Pfam" id="PF01035">
    <property type="entry name" value="DNA_binding_1"/>
    <property type="match status" value="1"/>
</dbReference>
<name>A0A1L3JMT0_9FLAO</name>
<dbReference type="FunFam" id="1.10.10.10:FF:000214">
    <property type="entry name" value="Methylated-DNA--protein-cysteine methyltransferase"/>
    <property type="match status" value="1"/>
</dbReference>
<evidence type="ECO:0000256" key="1">
    <source>
        <dbReference type="ARBA" id="ARBA00001286"/>
    </source>
</evidence>
<dbReference type="PANTHER" id="PTHR10815:SF13">
    <property type="entry name" value="METHYLATED-DNA--PROTEIN-CYSTEINE METHYLTRANSFERASE"/>
    <property type="match status" value="1"/>
</dbReference>
<dbReference type="InterPro" id="IPR014048">
    <property type="entry name" value="MethylDNA_cys_MeTrfase_DNA-bd"/>
</dbReference>
<evidence type="ECO:0000256" key="7">
    <source>
        <dbReference type="ARBA" id="ARBA00023204"/>
    </source>
</evidence>
<evidence type="ECO:0000256" key="9">
    <source>
        <dbReference type="HAMAP-Rule" id="MF_00772"/>
    </source>
</evidence>
<dbReference type="InterPro" id="IPR008332">
    <property type="entry name" value="MethylG_MeTrfase_N"/>
</dbReference>
<evidence type="ECO:0000313" key="13">
    <source>
        <dbReference type="Proteomes" id="UP000181898"/>
    </source>
</evidence>
<dbReference type="NCBIfam" id="TIGR00589">
    <property type="entry name" value="ogt"/>
    <property type="match status" value="1"/>
</dbReference>
<evidence type="ECO:0000256" key="3">
    <source>
        <dbReference type="ARBA" id="ARBA00022490"/>
    </source>
</evidence>
<comment type="catalytic activity">
    <reaction evidence="8 9">
        <text>a 6-O-methyl-2'-deoxyguanosine in DNA + L-cysteinyl-[protein] = S-methyl-L-cysteinyl-[protein] + a 2'-deoxyguanosine in DNA</text>
        <dbReference type="Rhea" id="RHEA:24000"/>
        <dbReference type="Rhea" id="RHEA-COMP:10131"/>
        <dbReference type="Rhea" id="RHEA-COMP:10132"/>
        <dbReference type="Rhea" id="RHEA-COMP:11367"/>
        <dbReference type="Rhea" id="RHEA-COMP:11368"/>
        <dbReference type="ChEBI" id="CHEBI:29950"/>
        <dbReference type="ChEBI" id="CHEBI:82612"/>
        <dbReference type="ChEBI" id="CHEBI:85445"/>
        <dbReference type="ChEBI" id="CHEBI:85448"/>
        <dbReference type="EC" id="2.1.1.63"/>
    </reaction>
</comment>
<feature type="active site" description="Nucleophile; methyl group acceptor" evidence="9">
    <location>
        <position position="124"/>
    </location>
</feature>
<evidence type="ECO:0000256" key="6">
    <source>
        <dbReference type="ARBA" id="ARBA00022763"/>
    </source>
</evidence>
<dbReference type="PANTHER" id="PTHR10815">
    <property type="entry name" value="METHYLATED-DNA--PROTEIN-CYSTEINE METHYLTRANSFERASE"/>
    <property type="match status" value="1"/>
</dbReference>
<feature type="domain" description="Methylguanine DNA methyltransferase ribonuclease-like" evidence="11">
    <location>
        <begin position="3"/>
        <end position="68"/>
    </location>
</feature>
<comment type="function">
    <text evidence="9">Involved in the cellular defense against the biological effects of O6-methylguanine (O6-MeG) and O4-methylthymine (O4-MeT) in DNA. Repairs the methylated nucleobase in DNA by stoichiometrically transferring the methyl group to a cysteine residue in the enzyme. This is a suicide reaction: the enzyme is irreversibly inactivated.</text>
</comment>
<dbReference type="KEGG" id="ten:LPB136_09740"/>
<sequence>MQTTYYKTPIGTAKIVGDEDGIQSISVIDDASATLSDQKEIPENLKNCITQLDEYFAGKRTEFDLKLNPQGTDFQQRVWEELPKISYGKVRTYLEQSKQLGDIKAIRAVATANGKNPIWIVIPCHRVIGSDGSLTGYAGGIWRKKWLLEHEGFLKQQSLF</sequence>
<evidence type="ECO:0000256" key="2">
    <source>
        <dbReference type="ARBA" id="ARBA00008711"/>
    </source>
</evidence>
<dbReference type="AlphaFoldDB" id="A0A1L3JMT0"/>
<dbReference type="Gene3D" id="1.10.10.10">
    <property type="entry name" value="Winged helix-like DNA-binding domain superfamily/Winged helix DNA-binding domain"/>
    <property type="match status" value="1"/>
</dbReference>
<accession>A0A1L3JMT0</accession>
<dbReference type="GO" id="GO:0005737">
    <property type="term" value="C:cytoplasm"/>
    <property type="evidence" value="ECO:0007669"/>
    <property type="project" value="UniProtKB-SubCell"/>
</dbReference>
<dbReference type="EMBL" id="CP018155">
    <property type="protein sequence ID" value="APG66466.1"/>
    <property type="molecule type" value="Genomic_DNA"/>
</dbReference>
<proteinExistence type="inferred from homology"/>
<keyword evidence="5 9" id="KW-0808">Transferase</keyword>
<dbReference type="CDD" id="cd06445">
    <property type="entry name" value="ATase"/>
    <property type="match status" value="1"/>
</dbReference>
<evidence type="ECO:0000256" key="4">
    <source>
        <dbReference type="ARBA" id="ARBA00022603"/>
    </source>
</evidence>
<keyword evidence="7 9" id="KW-0234">DNA repair</keyword>
<dbReference type="RefSeq" id="WP_072556963.1">
    <property type="nucleotide sequence ID" value="NZ_CP018155.1"/>
</dbReference>
<dbReference type="SUPFAM" id="SSF46767">
    <property type="entry name" value="Methylated DNA-protein cysteine methyltransferase, C-terminal domain"/>
    <property type="match status" value="1"/>
</dbReference>
<dbReference type="PROSITE" id="PS00374">
    <property type="entry name" value="MGMT"/>
    <property type="match status" value="1"/>
</dbReference>
<dbReference type="InterPro" id="IPR036388">
    <property type="entry name" value="WH-like_DNA-bd_sf"/>
</dbReference>
<dbReference type="HAMAP" id="MF_00772">
    <property type="entry name" value="OGT"/>
    <property type="match status" value="1"/>
</dbReference>
<evidence type="ECO:0000256" key="8">
    <source>
        <dbReference type="ARBA" id="ARBA00049348"/>
    </source>
</evidence>
<comment type="miscellaneous">
    <text evidence="9">This enzyme catalyzes only one turnover and therefore is not strictly catalytic. According to one definition, an enzyme is a biocatalyst that acts repeatedly and over many reaction cycles.</text>
</comment>
<keyword evidence="6 9" id="KW-0227">DNA damage</keyword>
<keyword evidence="4 9" id="KW-0489">Methyltransferase</keyword>